<proteinExistence type="predicted"/>
<sequence length="97" mass="11445">MNWSKSSQTYEFSTWEWKFKLNTLPPPKMGQKHPVKYLRHLPVGGTAPMGAACLKRALRSQIKTSGRKIPSIKWLKSSHTQEYYPWGWKYSLSFKWK</sequence>
<dbReference type="Proteomes" id="UP000887013">
    <property type="component" value="Unassembled WGS sequence"/>
</dbReference>
<reference evidence="1" key="1">
    <citation type="submission" date="2020-08" db="EMBL/GenBank/DDBJ databases">
        <title>Multicomponent nature underlies the extraordinary mechanical properties of spider dragline silk.</title>
        <authorList>
            <person name="Kono N."/>
            <person name="Nakamura H."/>
            <person name="Mori M."/>
            <person name="Yoshida Y."/>
            <person name="Ohtoshi R."/>
            <person name="Malay A.D."/>
            <person name="Moran D.A.P."/>
            <person name="Tomita M."/>
            <person name="Numata K."/>
            <person name="Arakawa K."/>
        </authorList>
    </citation>
    <scope>NUCLEOTIDE SEQUENCE</scope>
</reference>
<keyword evidence="2" id="KW-1185">Reference proteome</keyword>
<gene>
    <name evidence="1" type="ORF">NPIL_53581</name>
</gene>
<dbReference type="EMBL" id="BMAW01018810">
    <property type="protein sequence ID" value="GFT60303.1"/>
    <property type="molecule type" value="Genomic_DNA"/>
</dbReference>
<organism evidence="1 2">
    <name type="scientific">Nephila pilipes</name>
    <name type="common">Giant wood spider</name>
    <name type="synonym">Nephila maculata</name>
    <dbReference type="NCBI Taxonomy" id="299642"/>
    <lineage>
        <taxon>Eukaryota</taxon>
        <taxon>Metazoa</taxon>
        <taxon>Ecdysozoa</taxon>
        <taxon>Arthropoda</taxon>
        <taxon>Chelicerata</taxon>
        <taxon>Arachnida</taxon>
        <taxon>Araneae</taxon>
        <taxon>Araneomorphae</taxon>
        <taxon>Entelegynae</taxon>
        <taxon>Araneoidea</taxon>
        <taxon>Nephilidae</taxon>
        <taxon>Nephila</taxon>
    </lineage>
</organism>
<accession>A0A8X6PAV7</accession>
<evidence type="ECO:0000313" key="1">
    <source>
        <dbReference type="EMBL" id="GFT60303.1"/>
    </source>
</evidence>
<comment type="caution">
    <text evidence="1">The sequence shown here is derived from an EMBL/GenBank/DDBJ whole genome shotgun (WGS) entry which is preliminary data.</text>
</comment>
<dbReference type="AlphaFoldDB" id="A0A8X6PAV7"/>
<name>A0A8X6PAV7_NEPPI</name>
<protein>
    <submittedName>
        <fullName evidence="1">Uncharacterized protein</fullName>
    </submittedName>
</protein>
<evidence type="ECO:0000313" key="2">
    <source>
        <dbReference type="Proteomes" id="UP000887013"/>
    </source>
</evidence>